<dbReference type="EMBL" id="AGNL01048525">
    <property type="protein sequence ID" value="EJK45428.1"/>
    <property type="molecule type" value="Genomic_DNA"/>
</dbReference>
<feature type="compositionally biased region" description="Polar residues" evidence="1">
    <location>
        <begin position="35"/>
        <end position="45"/>
    </location>
</feature>
<gene>
    <name evidence="3" type="ORF">THAOC_35958</name>
</gene>
<feature type="signal peptide" evidence="2">
    <location>
        <begin position="1"/>
        <end position="18"/>
    </location>
</feature>
<accession>K0R051</accession>
<dbReference type="AlphaFoldDB" id="K0R051"/>
<keyword evidence="4" id="KW-1185">Reference proteome</keyword>
<keyword evidence="2" id="KW-0732">Signal</keyword>
<feature type="region of interest" description="Disordered" evidence="1">
    <location>
        <begin position="20"/>
        <end position="58"/>
    </location>
</feature>
<reference evidence="3 4" key="1">
    <citation type="journal article" date="2012" name="Genome Biol.">
        <title>Genome and low-iron response of an oceanic diatom adapted to chronic iron limitation.</title>
        <authorList>
            <person name="Lommer M."/>
            <person name="Specht M."/>
            <person name="Roy A.S."/>
            <person name="Kraemer L."/>
            <person name="Andreson R."/>
            <person name="Gutowska M.A."/>
            <person name="Wolf J."/>
            <person name="Bergner S.V."/>
            <person name="Schilhabel M.B."/>
            <person name="Klostermeier U.C."/>
            <person name="Beiko R.G."/>
            <person name="Rosenstiel P."/>
            <person name="Hippler M."/>
            <person name="Laroche J."/>
        </authorList>
    </citation>
    <scope>NUCLEOTIDE SEQUENCE [LARGE SCALE GENOMIC DNA]</scope>
    <source>
        <strain evidence="3 4">CCMP1005</strain>
    </source>
</reference>
<comment type="caution">
    <text evidence="3">The sequence shown here is derived from an EMBL/GenBank/DDBJ whole genome shotgun (WGS) entry which is preliminary data.</text>
</comment>
<dbReference type="OMA" id="AYNAGHY"/>
<evidence type="ECO:0000256" key="2">
    <source>
        <dbReference type="SAM" id="SignalP"/>
    </source>
</evidence>
<feature type="chain" id="PRO_5003835986" evidence="2">
    <location>
        <begin position="19"/>
        <end position="283"/>
    </location>
</feature>
<proteinExistence type="predicted"/>
<dbReference type="eggNOG" id="ENOG502QZD2">
    <property type="taxonomic scope" value="Eukaryota"/>
</dbReference>
<organism evidence="3 4">
    <name type="scientific">Thalassiosira oceanica</name>
    <name type="common">Marine diatom</name>
    <dbReference type="NCBI Taxonomy" id="159749"/>
    <lineage>
        <taxon>Eukaryota</taxon>
        <taxon>Sar</taxon>
        <taxon>Stramenopiles</taxon>
        <taxon>Ochrophyta</taxon>
        <taxon>Bacillariophyta</taxon>
        <taxon>Coscinodiscophyceae</taxon>
        <taxon>Thalassiosirophycidae</taxon>
        <taxon>Thalassiosirales</taxon>
        <taxon>Thalassiosiraceae</taxon>
        <taxon>Thalassiosira</taxon>
    </lineage>
</organism>
<evidence type="ECO:0000313" key="3">
    <source>
        <dbReference type="EMBL" id="EJK45428.1"/>
    </source>
</evidence>
<name>K0R051_THAOC</name>
<evidence type="ECO:0000256" key="1">
    <source>
        <dbReference type="SAM" id="MobiDB-lite"/>
    </source>
</evidence>
<sequence>MMKRVIAVVLAVTVAADAQRPAPNRRNRPIPALTQAGTNTTTSPTEFVGRPTNMPTLSPMTPFPTEGTSEPTIGDSEILTQIITNKPSFSMPMTVVVDCFSGKSGKTKGGKKNYYSGGAGRNYGYAGEYGGAWGRRCGKSGKTKGGKVSGGNNYGYGGSSWVGKSGKSKGGKSKGSSWGKSGKGYGAYNAGHYSGGNNYGGYWGGSSRGKAKGGKSGGGAGGITWGAGGSKGGKSGGSGHYGVSATWLVFECRNDLTHTCALKNSTRAAGAITMAKGTTIGGT</sequence>
<protein>
    <submittedName>
        <fullName evidence="3">Uncharacterized protein</fullName>
    </submittedName>
</protein>
<dbReference type="Proteomes" id="UP000266841">
    <property type="component" value="Unassembled WGS sequence"/>
</dbReference>
<evidence type="ECO:0000313" key="4">
    <source>
        <dbReference type="Proteomes" id="UP000266841"/>
    </source>
</evidence>